<protein>
    <recommendedName>
        <fullName evidence="4">Endonuclease/exonuclease/phosphatase domain-containing protein</fullName>
    </recommendedName>
</protein>
<name>A0A9J6CZQ4_RHIMP</name>
<accession>A0A9J6CZQ4</accession>
<reference evidence="2" key="1">
    <citation type="journal article" date="2020" name="Cell">
        <title>Large-Scale Comparative Analyses of Tick Genomes Elucidate Their Genetic Diversity and Vector Capacities.</title>
        <authorList>
            <consortium name="Tick Genome and Microbiome Consortium (TIGMIC)"/>
            <person name="Jia N."/>
            <person name="Wang J."/>
            <person name="Shi W."/>
            <person name="Du L."/>
            <person name="Sun Y."/>
            <person name="Zhan W."/>
            <person name="Jiang J.F."/>
            <person name="Wang Q."/>
            <person name="Zhang B."/>
            <person name="Ji P."/>
            <person name="Bell-Sakyi L."/>
            <person name="Cui X.M."/>
            <person name="Yuan T.T."/>
            <person name="Jiang B.G."/>
            <person name="Yang W.F."/>
            <person name="Lam T.T."/>
            <person name="Chang Q.C."/>
            <person name="Ding S.J."/>
            <person name="Wang X.J."/>
            <person name="Zhu J.G."/>
            <person name="Ruan X.D."/>
            <person name="Zhao L."/>
            <person name="Wei J.T."/>
            <person name="Ye R.Z."/>
            <person name="Que T.C."/>
            <person name="Du C.H."/>
            <person name="Zhou Y.H."/>
            <person name="Cheng J.X."/>
            <person name="Dai P.F."/>
            <person name="Guo W.B."/>
            <person name="Han X.H."/>
            <person name="Huang E.J."/>
            <person name="Li L.F."/>
            <person name="Wei W."/>
            <person name="Gao Y.C."/>
            <person name="Liu J.Z."/>
            <person name="Shao H.Z."/>
            <person name="Wang X."/>
            <person name="Wang C.C."/>
            <person name="Yang T.C."/>
            <person name="Huo Q.B."/>
            <person name="Li W."/>
            <person name="Chen H.Y."/>
            <person name="Chen S.E."/>
            <person name="Zhou L.G."/>
            <person name="Ni X.B."/>
            <person name="Tian J.H."/>
            <person name="Sheng Y."/>
            <person name="Liu T."/>
            <person name="Pan Y.S."/>
            <person name="Xia L.Y."/>
            <person name="Li J."/>
            <person name="Zhao F."/>
            <person name="Cao W.C."/>
        </authorList>
    </citation>
    <scope>NUCLEOTIDE SEQUENCE</scope>
    <source>
        <strain evidence="2">Rmic-2018</strain>
    </source>
</reference>
<feature type="compositionally biased region" description="Basic and acidic residues" evidence="1">
    <location>
        <begin position="197"/>
        <end position="207"/>
    </location>
</feature>
<organism evidence="2 3">
    <name type="scientific">Rhipicephalus microplus</name>
    <name type="common">Cattle tick</name>
    <name type="synonym">Boophilus microplus</name>
    <dbReference type="NCBI Taxonomy" id="6941"/>
    <lineage>
        <taxon>Eukaryota</taxon>
        <taxon>Metazoa</taxon>
        <taxon>Ecdysozoa</taxon>
        <taxon>Arthropoda</taxon>
        <taxon>Chelicerata</taxon>
        <taxon>Arachnida</taxon>
        <taxon>Acari</taxon>
        <taxon>Parasitiformes</taxon>
        <taxon>Ixodida</taxon>
        <taxon>Ixodoidea</taxon>
        <taxon>Ixodidae</taxon>
        <taxon>Rhipicephalinae</taxon>
        <taxon>Rhipicephalus</taxon>
        <taxon>Boophilus</taxon>
    </lineage>
</organism>
<proteinExistence type="predicted"/>
<evidence type="ECO:0000313" key="3">
    <source>
        <dbReference type="Proteomes" id="UP000821866"/>
    </source>
</evidence>
<evidence type="ECO:0000256" key="1">
    <source>
        <dbReference type="SAM" id="MobiDB-lite"/>
    </source>
</evidence>
<dbReference type="Proteomes" id="UP000821866">
    <property type="component" value="Unassembled WGS sequence"/>
</dbReference>
<dbReference type="EMBL" id="JABSTU010004158">
    <property type="protein sequence ID" value="KAH7964181.1"/>
    <property type="molecule type" value="Genomic_DNA"/>
</dbReference>
<feature type="compositionally biased region" description="Basic residues" evidence="1">
    <location>
        <begin position="181"/>
        <end position="196"/>
    </location>
</feature>
<feature type="compositionally biased region" description="Acidic residues" evidence="1">
    <location>
        <begin position="144"/>
        <end position="161"/>
    </location>
</feature>
<gene>
    <name evidence="2" type="ORF">HPB51_027582</name>
</gene>
<dbReference type="AlphaFoldDB" id="A0A9J6CZQ4"/>
<evidence type="ECO:0008006" key="4">
    <source>
        <dbReference type="Google" id="ProtNLM"/>
    </source>
</evidence>
<evidence type="ECO:0000313" key="2">
    <source>
        <dbReference type="EMBL" id="KAH7964181.1"/>
    </source>
</evidence>
<reference evidence="2" key="2">
    <citation type="submission" date="2021-09" db="EMBL/GenBank/DDBJ databases">
        <authorList>
            <person name="Jia N."/>
            <person name="Wang J."/>
            <person name="Shi W."/>
            <person name="Du L."/>
            <person name="Sun Y."/>
            <person name="Zhan W."/>
            <person name="Jiang J."/>
            <person name="Wang Q."/>
            <person name="Zhang B."/>
            <person name="Ji P."/>
            <person name="Sakyi L.B."/>
            <person name="Cui X."/>
            <person name="Yuan T."/>
            <person name="Jiang B."/>
            <person name="Yang W."/>
            <person name="Lam T.T.-Y."/>
            <person name="Chang Q."/>
            <person name="Ding S."/>
            <person name="Wang X."/>
            <person name="Zhu J."/>
            <person name="Ruan X."/>
            <person name="Zhao L."/>
            <person name="Wei J."/>
            <person name="Que T."/>
            <person name="Du C."/>
            <person name="Cheng J."/>
            <person name="Dai P."/>
            <person name="Han X."/>
            <person name="Huang E."/>
            <person name="Gao Y."/>
            <person name="Liu J."/>
            <person name="Shao H."/>
            <person name="Ye R."/>
            <person name="Li L."/>
            <person name="Wei W."/>
            <person name="Wang X."/>
            <person name="Wang C."/>
            <person name="Huo Q."/>
            <person name="Li W."/>
            <person name="Guo W."/>
            <person name="Chen H."/>
            <person name="Chen S."/>
            <person name="Zhou L."/>
            <person name="Zhou L."/>
            <person name="Ni X."/>
            <person name="Tian J."/>
            <person name="Zhou Y."/>
            <person name="Sheng Y."/>
            <person name="Liu T."/>
            <person name="Pan Y."/>
            <person name="Xia L."/>
            <person name="Li J."/>
            <person name="Zhao F."/>
            <person name="Cao W."/>
        </authorList>
    </citation>
    <scope>NUCLEOTIDE SEQUENCE</scope>
    <source>
        <strain evidence="2">Rmic-2018</strain>
        <tissue evidence="2">Larvae</tissue>
    </source>
</reference>
<keyword evidence="3" id="KW-1185">Reference proteome</keyword>
<sequence>MYLAPNLSRATMDKYVDEAMEKYLKQRTQRRPLVIVGDFNVDVIKDDRTDGEFHLSTVTYQIACSSTGLAWNEGRRQIQRFAWLEHHDEFITPDAWRLFETPSGVCSPRISRLVASSRLQMERCGTADSLSRQKALELFFSLPDESDTSEDEAESSDDEFVPELAPRDSSGDEDEPGPSTGKRKRRRQRTAINRKRASQDSMEHDVEADAAEEEIGEEWVKVNETFCSAVQNYGTPSSPKKRCHAQ</sequence>
<comment type="caution">
    <text evidence="2">The sequence shown here is derived from an EMBL/GenBank/DDBJ whole genome shotgun (WGS) entry which is preliminary data.</text>
</comment>
<feature type="region of interest" description="Disordered" evidence="1">
    <location>
        <begin position="143"/>
        <end position="212"/>
    </location>
</feature>